<organism evidence="2 3">
    <name type="scientific">Helianthus annuus</name>
    <name type="common">Common sunflower</name>
    <dbReference type="NCBI Taxonomy" id="4232"/>
    <lineage>
        <taxon>Eukaryota</taxon>
        <taxon>Viridiplantae</taxon>
        <taxon>Streptophyta</taxon>
        <taxon>Embryophyta</taxon>
        <taxon>Tracheophyta</taxon>
        <taxon>Spermatophyta</taxon>
        <taxon>Magnoliopsida</taxon>
        <taxon>eudicotyledons</taxon>
        <taxon>Gunneridae</taxon>
        <taxon>Pentapetalae</taxon>
        <taxon>asterids</taxon>
        <taxon>campanulids</taxon>
        <taxon>Asterales</taxon>
        <taxon>Asteraceae</taxon>
        <taxon>Asteroideae</taxon>
        <taxon>Heliantheae alliance</taxon>
        <taxon>Heliantheae</taxon>
        <taxon>Helianthus</taxon>
    </lineage>
</organism>
<feature type="region of interest" description="Disordered" evidence="1">
    <location>
        <begin position="38"/>
        <end position="61"/>
    </location>
</feature>
<evidence type="ECO:0000313" key="3">
    <source>
        <dbReference type="Proteomes" id="UP000215914"/>
    </source>
</evidence>
<sequence>MHLSLTSTLLRDNVRQRYNHHQIQGFRQAIRAPPEGHQATALNTTPLSNLPPSTQPQPSRRLSLGDYVSSSVLLVLITTIKRPFKSGIHIVKLVSLNNQVRLKTIFNGYMTRLFKPLYLEKKFTLLFFIARRLNIFLC</sequence>
<protein>
    <submittedName>
        <fullName evidence="2">Uncharacterized protein</fullName>
    </submittedName>
</protein>
<keyword evidence="3" id="KW-1185">Reference proteome</keyword>
<feature type="compositionally biased region" description="Polar residues" evidence="1">
    <location>
        <begin position="40"/>
        <end position="60"/>
    </location>
</feature>
<name>A0A251UL02_HELAN</name>
<reference evidence="3" key="1">
    <citation type="journal article" date="2017" name="Nature">
        <title>The sunflower genome provides insights into oil metabolism, flowering and Asterid evolution.</title>
        <authorList>
            <person name="Badouin H."/>
            <person name="Gouzy J."/>
            <person name="Grassa C.J."/>
            <person name="Murat F."/>
            <person name="Staton S.E."/>
            <person name="Cottret L."/>
            <person name="Lelandais-Briere C."/>
            <person name="Owens G.L."/>
            <person name="Carrere S."/>
            <person name="Mayjonade B."/>
            <person name="Legrand L."/>
            <person name="Gill N."/>
            <person name="Kane N.C."/>
            <person name="Bowers J.E."/>
            <person name="Hubner S."/>
            <person name="Bellec A."/>
            <person name="Berard A."/>
            <person name="Berges H."/>
            <person name="Blanchet N."/>
            <person name="Boniface M.C."/>
            <person name="Brunel D."/>
            <person name="Catrice O."/>
            <person name="Chaidir N."/>
            <person name="Claudel C."/>
            <person name="Donnadieu C."/>
            <person name="Faraut T."/>
            <person name="Fievet G."/>
            <person name="Helmstetter N."/>
            <person name="King M."/>
            <person name="Knapp S.J."/>
            <person name="Lai Z."/>
            <person name="Le Paslier M.C."/>
            <person name="Lippi Y."/>
            <person name="Lorenzon L."/>
            <person name="Mandel J.R."/>
            <person name="Marage G."/>
            <person name="Marchand G."/>
            <person name="Marquand E."/>
            <person name="Bret-Mestries E."/>
            <person name="Morien E."/>
            <person name="Nambeesan S."/>
            <person name="Nguyen T."/>
            <person name="Pegot-Espagnet P."/>
            <person name="Pouilly N."/>
            <person name="Raftis F."/>
            <person name="Sallet E."/>
            <person name="Schiex T."/>
            <person name="Thomas J."/>
            <person name="Vandecasteele C."/>
            <person name="Vares D."/>
            <person name="Vear F."/>
            <person name="Vautrin S."/>
            <person name="Crespi M."/>
            <person name="Mangin B."/>
            <person name="Burke J.M."/>
            <person name="Salse J."/>
            <person name="Munos S."/>
            <person name="Vincourt P."/>
            <person name="Rieseberg L.H."/>
            <person name="Langlade N.B."/>
        </authorList>
    </citation>
    <scope>NUCLEOTIDE SEQUENCE [LARGE SCALE GENOMIC DNA]</scope>
    <source>
        <strain evidence="3">cv. SF193</strain>
    </source>
</reference>
<accession>A0A251UL02</accession>
<dbReference type="Proteomes" id="UP000215914">
    <property type="component" value="Chromosome 5"/>
</dbReference>
<dbReference type="InParanoid" id="A0A251UL02"/>
<evidence type="ECO:0000256" key="1">
    <source>
        <dbReference type="SAM" id="MobiDB-lite"/>
    </source>
</evidence>
<proteinExistence type="predicted"/>
<dbReference type="EMBL" id="CM007894">
    <property type="protein sequence ID" value="OTG23733.1"/>
    <property type="molecule type" value="Genomic_DNA"/>
</dbReference>
<dbReference type="AlphaFoldDB" id="A0A251UL02"/>
<gene>
    <name evidence="2" type="ORF">HannXRQ_Chr05g0128951</name>
</gene>
<evidence type="ECO:0000313" key="2">
    <source>
        <dbReference type="EMBL" id="OTG23733.1"/>
    </source>
</evidence>